<organism evidence="1 2">
    <name type="scientific">Corallococcus llansteffanensis</name>
    <dbReference type="NCBI Taxonomy" id="2316731"/>
    <lineage>
        <taxon>Bacteria</taxon>
        <taxon>Pseudomonadati</taxon>
        <taxon>Myxococcota</taxon>
        <taxon>Myxococcia</taxon>
        <taxon>Myxococcales</taxon>
        <taxon>Cystobacterineae</taxon>
        <taxon>Myxococcaceae</taxon>
        <taxon>Corallococcus</taxon>
    </lineage>
</organism>
<sequence>MSYRPRIRELMDELKHLGCRARPLRGGSHQKWTTPGGAALSVVITRPGDEVSRTVLTSIRRVLRKECLRLGFDRA</sequence>
<gene>
    <name evidence="1" type="ORF">D7V93_26945</name>
</gene>
<evidence type="ECO:0000313" key="1">
    <source>
        <dbReference type="EMBL" id="RKH53322.1"/>
    </source>
</evidence>
<dbReference type="SUPFAM" id="SSF54786">
    <property type="entry name" value="YcfA/nrd intein domain"/>
    <property type="match status" value="1"/>
</dbReference>
<proteinExistence type="predicted"/>
<dbReference type="InterPro" id="IPR038570">
    <property type="entry name" value="HicA_sf"/>
</dbReference>
<dbReference type="Proteomes" id="UP000272888">
    <property type="component" value="Unassembled WGS sequence"/>
</dbReference>
<comment type="caution">
    <text evidence="1">The sequence shown here is derived from an EMBL/GenBank/DDBJ whole genome shotgun (WGS) entry which is preliminary data.</text>
</comment>
<dbReference type="EMBL" id="RAWB01000333">
    <property type="protein sequence ID" value="RKH53322.1"/>
    <property type="molecule type" value="Genomic_DNA"/>
</dbReference>
<keyword evidence="2" id="KW-1185">Reference proteome</keyword>
<reference evidence="2" key="1">
    <citation type="submission" date="2018-09" db="EMBL/GenBank/DDBJ databases">
        <authorList>
            <person name="Livingstone P.G."/>
            <person name="Whitworth D.E."/>
        </authorList>
    </citation>
    <scope>NUCLEOTIDE SEQUENCE [LARGE SCALE GENOMIC DNA]</scope>
    <source>
        <strain evidence="2">CA051B</strain>
    </source>
</reference>
<protein>
    <submittedName>
        <fullName evidence="1">Type II toxin-antitoxin system HicA family toxin</fullName>
    </submittedName>
</protein>
<accession>A0A3A8PLB8</accession>
<name>A0A3A8PLB8_9BACT</name>
<dbReference type="AlphaFoldDB" id="A0A3A8PLB8"/>
<dbReference type="Gene3D" id="3.30.920.30">
    <property type="entry name" value="Hypothetical protein"/>
    <property type="match status" value="1"/>
</dbReference>
<evidence type="ECO:0000313" key="2">
    <source>
        <dbReference type="Proteomes" id="UP000272888"/>
    </source>
</evidence>